<dbReference type="Proteomes" id="UP001201812">
    <property type="component" value="Unassembled WGS sequence"/>
</dbReference>
<feature type="compositionally biased region" description="Polar residues" evidence="5">
    <location>
        <begin position="248"/>
        <end position="272"/>
    </location>
</feature>
<dbReference type="PANTHER" id="PTHR46569">
    <property type="entry name" value="E3 UBIQUITIN-PROTEIN LIGASE TRAIP"/>
    <property type="match status" value="1"/>
</dbReference>
<keyword evidence="1 3" id="KW-0479">Metal-binding</keyword>
<keyword evidence="2" id="KW-0862">Zinc</keyword>
<sequence length="278" mass="31790">MAYTSRTCSICTDPLDDFEQCCLTHCGHVFHYGCVKEWLKRKAECPLCRKIFADRHIRRLYFSTEENRRLLQTSSSSNEEALAATINDQKARIISLGKKLAILEVKCDVADKKNNDVSAEIAAKAREIEELVEEVEAKNQIIKLMQQESRNAHTFMSTEIESKNREIEAMARRLKESERKVKRSSKEYDELKMQYNLQTIELNQLVLDLQKSQKSLAEKRSDELPDVRTQDSARKSDPGRKPTWVIGQKQTKFPSTNEISEPTTSSGNTSATGIIIDL</sequence>
<gene>
    <name evidence="7" type="ORF">DdX_14140</name>
</gene>
<dbReference type="Gene3D" id="3.30.40.10">
    <property type="entry name" value="Zinc/RING finger domain, C3HC4 (zinc finger)"/>
    <property type="match status" value="1"/>
</dbReference>
<dbReference type="SMART" id="SM00184">
    <property type="entry name" value="RING"/>
    <property type="match status" value="1"/>
</dbReference>
<keyword evidence="8" id="KW-1185">Reference proteome</keyword>
<dbReference type="InterPro" id="IPR052639">
    <property type="entry name" value="TRAIP_ubiq-protein_ligase"/>
</dbReference>
<evidence type="ECO:0000256" key="4">
    <source>
        <dbReference type="SAM" id="Coils"/>
    </source>
</evidence>
<comment type="caution">
    <text evidence="7">The sequence shown here is derived from an EMBL/GenBank/DDBJ whole genome shotgun (WGS) entry which is preliminary data.</text>
</comment>
<dbReference type="InterPro" id="IPR013083">
    <property type="entry name" value="Znf_RING/FYVE/PHD"/>
</dbReference>
<protein>
    <submittedName>
        <fullName evidence="7">Ring finger domain-containing protein</fullName>
    </submittedName>
</protein>
<dbReference type="PANTHER" id="PTHR46569:SF1">
    <property type="entry name" value="E3 UBIQUITIN-PROTEIN LIGASE RFWD3-RELATED"/>
    <property type="match status" value="1"/>
</dbReference>
<evidence type="ECO:0000313" key="7">
    <source>
        <dbReference type="EMBL" id="KAI1704641.1"/>
    </source>
</evidence>
<dbReference type="PROSITE" id="PS50089">
    <property type="entry name" value="ZF_RING_2"/>
    <property type="match status" value="1"/>
</dbReference>
<dbReference type="GO" id="GO:0016567">
    <property type="term" value="P:protein ubiquitination"/>
    <property type="evidence" value="ECO:0007669"/>
    <property type="project" value="TreeGrafter"/>
</dbReference>
<dbReference type="EMBL" id="JAKKPZ010000065">
    <property type="protein sequence ID" value="KAI1704641.1"/>
    <property type="molecule type" value="Genomic_DNA"/>
</dbReference>
<reference evidence="7" key="1">
    <citation type="submission" date="2022-01" db="EMBL/GenBank/DDBJ databases">
        <title>Genome Sequence Resource for Two Populations of Ditylenchus destructor, the Migratory Endoparasitic Phytonematode.</title>
        <authorList>
            <person name="Zhang H."/>
            <person name="Lin R."/>
            <person name="Xie B."/>
        </authorList>
    </citation>
    <scope>NUCLEOTIDE SEQUENCE</scope>
    <source>
        <strain evidence="7">BazhouSP</strain>
    </source>
</reference>
<dbReference type="GO" id="GO:0090734">
    <property type="term" value="C:site of DNA damage"/>
    <property type="evidence" value="ECO:0007669"/>
    <property type="project" value="TreeGrafter"/>
</dbReference>
<evidence type="ECO:0000256" key="3">
    <source>
        <dbReference type="PROSITE-ProRule" id="PRU00175"/>
    </source>
</evidence>
<dbReference type="AlphaFoldDB" id="A0AAD4MXG1"/>
<feature type="domain" description="RING-type" evidence="6">
    <location>
        <begin position="8"/>
        <end position="49"/>
    </location>
</feature>
<evidence type="ECO:0000256" key="2">
    <source>
        <dbReference type="ARBA" id="ARBA00022833"/>
    </source>
</evidence>
<evidence type="ECO:0000256" key="1">
    <source>
        <dbReference type="ARBA" id="ARBA00022771"/>
    </source>
</evidence>
<dbReference type="GO" id="GO:0008270">
    <property type="term" value="F:zinc ion binding"/>
    <property type="evidence" value="ECO:0007669"/>
    <property type="project" value="UniProtKB-KW"/>
</dbReference>
<organism evidence="7 8">
    <name type="scientific">Ditylenchus destructor</name>
    <dbReference type="NCBI Taxonomy" id="166010"/>
    <lineage>
        <taxon>Eukaryota</taxon>
        <taxon>Metazoa</taxon>
        <taxon>Ecdysozoa</taxon>
        <taxon>Nematoda</taxon>
        <taxon>Chromadorea</taxon>
        <taxon>Rhabditida</taxon>
        <taxon>Tylenchina</taxon>
        <taxon>Tylenchomorpha</taxon>
        <taxon>Sphaerularioidea</taxon>
        <taxon>Anguinidae</taxon>
        <taxon>Anguininae</taxon>
        <taxon>Ditylenchus</taxon>
    </lineage>
</organism>
<keyword evidence="4" id="KW-0175">Coiled coil</keyword>
<dbReference type="GO" id="GO:0005634">
    <property type="term" value="C:nucleus"/>
    <property type="evidence" value="ECO:0007669"/>
    <property type="project" value="TreeGrafter"/>
</dbReference>
<name>A0AAD4MXG1_9BILA</name>
<dbReference type="Pfam" id="PF13639">
    <property type="entry name" value="zf-RING_2"/>
    <property type="match status" value="1"/>
</dbReference>
<keyword evidence="1 3" id="KW-0863">Zinc-finger</keyword>
<evidence type="ECO:0000259" key="6">
    <source>
        <dbReference type="PROSITE" id="PS50089"/>
    </source>
</evidence>
<dbReference type="GO" id="GO:0061630">
    <property type="term" value="F:ubiquitin protein ligase activity"/>
    <property type="evidence" value="ECO:0007669"/>
    <property type="project" value="TreeGrafter"/>
</dbReference>
<feature type="region of interest" description="Disordered" evidence="5">
    <location>
        <begin position="217"/>
        <end position="278"/>
    </location>
</feature>
<proteinExistence type="predicted"/>
<dbReference type="SUPFAM" id="SSF57850">
    <property type="entry name" value="RING/U-box"/>
    <property type="match status" value="1"/>
</dbReference>
<evidence type="ECO:0000313" key="8">
    <source>
        <dbReference type="Proteomes" id="UP001201812"/>
    </source>
</evidence>
<feature type="coiled-coil region" evidence="4">
    <location>
        <begin position="114"/>
        <end position="194"/>
    </location>
</feature>
<evidence type="ECO:0000256" key="5">
    <source>
        <dbReference type="SAM" id="MobiDB-lite"/>
    </source>
</evidence>
<dbReference type="InterPro" id="IPR001841">
    <property type="entry name" value="Znf_RING"/>
</dbReference>
<accession>A0AAD4MXG1</accession>
<dbReference type="GO" id="GO:0031297">
    <property type="term" value="P:replication fork processing"/>
    <property type="evidence" value="ECO:0007669"/>
    <property type="project" value="TreeGrafter"/>
</dbReference>
<feature type="compositionally biased region" description="Basic and acidic residues" evidence="5">
    <location>
        <begin position="217"/>
        <end position="240"/>
    </location>
</feature>